<dbReference type="EMBL" id="NAJM01000049">
    <property type="protein sequence ID" value="RVX67357.1"/>
    <property type="molecule type" value="Genomic_DNA"/>
</dbReference>
<feature type="compositionally biased region" description="Acidic residues" evidence="1">
    <location>
        <begin position="13"/>
        <end position="22"/>
    </location>
</feature>
<dbReference type="InterPro" id="IPR019481">
    <property type="entry name" value="TFIIIC_triple_barrel"/>
</dbReference>
<sequence>MNPSHHDNHLNDEYEYEYDTNETETFYVDLDLSSLNSGQKPTANNSSRSRKGPVSSIKKRELSQSVELDEASPNAADPDGDDETAIRASPSGATSVEDVGTGLGANLEILDINTINPIVAYKGHVFSCTWADVVGTNMFFSQPQAVPDAQPLRSTDDYDLIATSRIKLVGQRASLKNIPVRKRRRLNQEENEEDSATEVKEGRSLGTMYRSNPKVNIQLKNQAAFLDRLMDIKQSRGEQDLVRTYADERVASSIQSQMSEATLRRIDSLNRKVVKGDAEALQQLQKVCTRLDDKAVEST</sequence>
<comment type="caution">
    <text evidence="3">The sequence shown here is derived from an EMBL/GenBank/DDBJ whole genome shotgun (WGS) entry which is preliminary data.</text>
</comment>
<dbReference type="Gene3D" id="2.60.40.4370">
    <property type="match status" value="1"/>
</dbReference>
<feature type="domain" description="Transcription factor TFIIIC triple barrel" evidence="2">
    <location>
        <begin position="21"/>
        <end position="176"/>
    </location>
</feature>
<organism evidence="3 4">
    <name type="scientific">Exophiala mesophila</name>
    <name type="common">Black yeast-like fungus</name>
    <dbReference type="NCBI Taxonomy" id="212818"/>
    <lineage>
        <taxon>Eukaryota</taxon>
        <taxon>Fungi</taxon>
        <taxon>Dikarya</taxon>
        <taxon>Ascomycota</taxon>
        <taxon>Pezizomycotina</taxon>
        <taxon>Eurotiomycetes</taxon>
        <taxon>Chaetothyriomycetidae</taxon>
        <taxon>Chaetothyriales</taxon>
        <taxon>Herpotrichiellaceae</taxon>
        <taxon>Exophiala</taxon>
    </lineage>
</organism>
<name>A0A438MUE5_EXOME</name>
<dbReference type="Pfam" id="PF10419">
    <property type="entry name" value="TFIIIC_sub6"/>
    <property type="match status" value="1"/>
</dbReference>
<feature type="compositionally biased region" description="Basic and acidic residues" evidence="1">
    <location>
        <begin position="1"/>
        <end position="12"/>
    </location>
</feature>
<gene>
    <name evidence="3" type="ORF">B0A52_09138</name>
</gene>
<accession>A0A438MUE5</accession>
<dbReference type="VEuPathDB" id="FungiDB:PV10_04416"/>
<reference evidence="3 4" key="1">
    <citation type="submission" date="2017-03" db="EMBL/GenBank/DDBJ databases">
        <title>Genomes of endolithic fungi from Antarctica.</title>
        <authorList>
            <person name="Coleine C."/>
            <person name="Masonjones S."/>
            <person name="Stajich J.E."/>
        </authorList>
    </citation>
    <scope>NUCLEOTIDE SEQUENCE [LARGE SCALE GENOMIC DNA]</scope>
    <source>
        <strain evidence="3 4">CCFEE 6314</strain>
    </source>
</reference>
<evidence type="ECO:0000256" key="1">
    <source>
        <dbReference type="SAM" id="MobiDB-lite"/>
    </source>
</evidence>
<dbReference type="Proteomes" id="UP000288859">
    <property type="component" value="Unassembled WGS sequence"/>
</dbReference>
<evidence type="ECO:0000313" key="3">
    <source>
        <dbReference type="EMBL" id="RVX67357.1"/>
    </source>
</evidence>
<evidence type="ECO:0000313" key="4">
    <source>
        <dbReference type="Proteomes" id="UP000288859"/>
    </source>
</evidence>
<dbReference type="OrthoDB" id="1877767at2759"/>
<feature type="compositionally biased region" description="Polar residues" evidence="1">
    <location>
        <begin position="33"/>
        <end position="47"/>
    </location>
</feature>
<dbReference type="AlphaFoldDB" id="A0A438MUE5"/>
<feature type="region of interest" description="Disordered" evidence="1">
    <location>
        <begin position="1"/>
        <end position="98"/>
    </location>
</feature>
<proteinExistence type="predicted"/>
<evidence type="ECO:0000259" key="2">
    <source>
        <dbReference type="Pfam" id="PF10419"/>
    </source>
</evidence>
<protein>
    <recommendedName>
        <fullName evidence="2">Transcription factor TFIIIC triple barrel domain-containing protein</fullName>
    </recommendedName>
</protein>